<dbReference type="InterPro" id="IPR023213">
    <property type="entry name" value="CAT-like_dom_sf"/>
</dbReference>
<comment type="caution">
    <text evidence="3">The sequence shown here is derived from an EMBL/GenBank/DDBJ whole genome shotgun (WGS) entry which is preliminary data.</text>
</comment>
<dbReference type="Pfam" id="PF02458">
    <property type="entry name" value="Transferase"/>
    <property type="match status" value="1"/>
</dbReference>
<dbReference type="Proteomes" id="UP000593562">
    <property type="component" value="Unassembled WGS sequence"/>
</dbReference>
<dbReference type="GO" id="GO:0016747">
    <property type="term" value="F:acyltransferase activity, transferring groups other than amino-acyl groups"/>
    <property type="evidence" value="ECO:0007669"/>
    <property type="project" value="UniProtKB-ARBA"/>
</dbReference>
<evidence type="ECO:0000313" key="4">
    <source>
        <dbReference type="Proteomes" id="UP000593562"/>
    </source>
</evidence>
<keyword evidence="1 3" id="KW-0808">Transferase</keyword>
<dbReference type="InParanoid" id="A0A7J7BTT5"/>
<dbReference type="EMBL" id="JAAARO010000023">
    <property type="protein sequence ID" value="KAF5725410.1"/>
    <property type="molecule type" value="Genomic_DNA"/>
</dbReference>
<evidence type="ECO:0000256" key="1">
    <source>
        <dbReference type="ARBA" id="ARBA00022679"/>
    </source>
</evidence>
<protein>
    <submittedName>
        <fullName evidence="3">Phenolic glucoside malonyltransferase 1-like</fullName>
    </submittedName>
</protein>
<evidence type="ECO:0000313" key="3">
    <source>
        <dbReference type="EMBL" id="KAF5725410.1"/>
    </source>
</evidence>
<proteinExistence type="predicted"/>
<dbReference type="InterPro" id="IPR051504">
    <property type="entry name" value="Plant_metabolite_acyltrans"/>
</dbReference>
<dbReference type="Gene3D" id="3.30.559.10">
    <property type="entry name" value="Chloramphenicol acetyltransferase-like domain"/>
    <property type="match status" value="1"/>
</dbReference>
<keyword evidence="2" id="KW-0012">Acyltransferase</keyword>
<name>A0A7J7BTT5_TRIWF</name>
<dbReference type="PANTHER" id="PTHR31625">
    <property type="match status" value="1"/>
</dbReference>
<gene>
    <name evidence="3" type="ORF">HS088_TW23G00132</name>
</gene>
<keyword evidence="4" id="KW-1185">Reference proteome</keyword>
<dbReference type="AlphaFoldDB" id="A0A7J7BTT5"/>
<reference evidence="3 4" key="1">
    <citation type="journal article" date="2020" name="Nat. Commun.">
        <title>Genome of Tripterygium wilfordii and identification of cytochrome P450 involved in triptolide biosynthesis.</title>
        <authorList>
            <person name="Tu L."/>
            <person name="Su P."/>
            <person name="Zhang Z."/>
            <person name="Gao L."/>
            <person name="Wang J."/>
            <person name="Hu T."/>
            <person name="Zhou J."/>
            <person name="Zhang Y."/>
            <person name="Zhao Y."/>
            <person name="Liu Y."/>
            <person name="Song Y."/>
            <person name="Tong Y."/>
            <person name="Lu Y."/>
            <person name="Yang J."/>
            <person name="Xu C."/>
            <person name="Jia M."/>
            <person name="Peters R.J."/>
            <person name="Huang L."/>
            <person name="Gao W."/>
        </authorList>
    </citation>
    <scope>NUCLEOTIDE SEQUENCE [LARGE SCALE GENOMIC DNA]</scope>
    <source>
        <strain evidence="4">cv. XIE 37</strain>
        <tissue evidence="3">Leaf</tissue>
    </source>
</reference>
<sequence length="157" mass="17553">MESNGSLEILDVCKVAPFSDSSEPLSELSLPLTFFDTLWFRFSPVERVFFYPLTDSSDPTSFNSVILPKLKRSLSLTLRRFLPLAGNLTWPSHAAHPFILYTPNDTVSLTVAESESNFDRLSGNKPRKATESHPLVPKLSISDETATILAVQTFFNK</sequence>
<accession>A0A7J7BTT5</accession>
<organism evidence="3 4">
    <name type="scientific">Tripterygium wilfordii</name>
    <name type="common">Thunder God vine</name>
    <dbReference type="NCBI Taxonomy" id="458696"/>
    <lineage>
        <taxon>Eukaryota</taxon>
        <taxon>Viridiplantae</taxon>
        <taxon>Streptophyta</taxon>
        <taxon>Embryophyta</taxon>
        <taxon>Tracheophyta</taxon>
        <taxon>Spermatophyta</taxon>
        <taxon>Magnoliopsida</taxon>
        <taxon>eudicotyledons</taxon>
        <taxon>Gunneridae</taxon>
        <taxon>Pentapetalae</taxon>
        <taxon>rosids</taxon>
        <taxon>fabids</taxon>
        <taxon>Celastrales</taxon>
        <taxon>Celastraceae</taxon>
        <taxon>Tripterygium</taxon>
    </lineage>
</organism>
<evidence type="ECO:0000256" key="2">
    <source>
        <dbReference type="ARBA" id="ARBA00023315"/>
    </source>
</evidence>